<gene>
    <name evidence="1" type="ORF">SAMN04488515_2645</name>
</gene>
<proteinExistence type="predicted"/>
<name>A0A1I0RGJ6_9RHOB</name>
<dbReference type="STRING" id="364200.SAMN04488515_2645"/>
<reference evidence="1 2" key="1">
    <citation type="submission" date="2016-10" db="EMBL/GenBank/DDBJ databases">
        <authorList>
            <person name="de Groot N.N."/>
        </authorList>
    </citation>
    <scope>NUCLEOTIDE SEQUENCE [LARGE SCALE GENOMIC DNA]</scope>
    <source>
        <strain evidence="1 2">DSM 17925</strain>
    </source>
</reference>
<sequence length="53" mass="5981">MLIKIISLFFAFIAVLAIFGKFRFPGQDRLAAAKCKRCGRYRIGNGPCRCERG</sequence>
<evidence type="ECO:0000313" key="2">
    <source>
        <dbReference type="Proteomes" id="UP000199167"/>
    </source>
</evidence>
<evidence type="ECO:0000313" key="1">
    <source>
        <dbReference type="EMBL" id="SEW39910.1"/>
    </source>
</evidence>
<dbReference type="Proteomes" id="UP000199167">
    <property type="component" value="Unassembled WGS sequence"/>
</dbReference>
<dbReference type="EMBL" id="FOIZ01000002">
    <property type="protein sequence ID" value="SEW39910.1"/>
    <property type="molecule type" value="Genomic_DNA"/>
</dbReference>
<organism evidence="1 2">
    <name type="scientific">Cognatiyoonia koreensis</name>
    <dbReference type="NCBI Taxonomy" id="364200"/>
    <lineage>
        <taxon>Bacteria</taxon>
        <taxon>Pseudomonadati</taxon>
        <taxon>Pseudomonadota</taxon>
        <taxon>Alphaproteobacteria</taxon>
        <taxon>Rhodobacterales</taxon>
        <taxon>Paracoccaceae</taxon>
        <taxon>Cognatiyoonia</taxon>
    </lineage>
</organism>
<dbReference type="AlphaFoldDB" id="A0A1I0RGJ6"/>
<keyword evidence="2" id="KW-1185">Reference proteome</keyword>
<accession>A0A1I0RGJ6</accession>
<protein>
    <submittedName>
        <fullName evidence="1">Uncharacterized protein</fullName>
    </submittedName>
</protein>